<proteinExistence type="predicted"/>
<evidence type="ECO:0000313" key="3">
    <source>
        <dbReference type="Proteomes" id="UP000269352"/>
    </source>
</evidence>
<dbReference type="Pfam" id="PF18765">
    <property type="entry name" value="Polbeta"/>
    <property type="match status" value="1"/>
</dbReference>
<dbReference type="Gene3D" id="3.30.460.10">
    <property type="entry name" value="Beta Polymerase, domain 2"/>
    <property type="match status" value="1"/>
</dbReference>
<organism evidence="2 3">
    <name type="scientific">Termititenax aidoneus</name>
    <dbReference type="NCBI Taxonomy" id="2218524"/>
    <lineage>
        <taxon>Bacteria</taxon>
        <taxon>Bacillati</taxon>
        <taxon>Candidatus Margulisiibacteriota</taxon>
        <taxon>Candidatus Termititenacia</taxon>
        <taxon>Candidatus Termititenacales</taxon>
        <taxon>Candidatus Termititenacaceae</taxon>
        <taxon>Candidatus Termititenax</taxon>
    </lineage>
</organism>
<sequence>MFKLTEIPARYRADIETAVDFLKKEGGESVYLFGSLAAGKIKDASDIDLGVKGLPPEKFFSVCGKLYLTLSNEIDVIDFDKEKDFYALLESLKEVVKIG</sequence>
<dbReference type="EMBL" id="BGZN01000001">
    <property type="protein sequence ID" value="GBR72509.1"/>
    <property type="molecule type" value="Genomic_DNA"/>
</dbReference>
<comment type="caution">
    <text evidence="2">The sequence shown here is derived from an EMBL/GenBank/DDBJ whole genome shotgun (WGS) entry which is preliminary data.</text>
</comment>
<dbReference type="SUPFAM" id="SSF81301">
    <property type="entry name" value="Nucleotidyltransferase"/>
    <property type="match status" value="1"/>
</dbReference>
<feature type="domain" description="Polymerase beta nucleotidyltransferase" evidence="1">
    <location>
        <begin position="21"/>
        <end position="83"/>
    </location>
</feature>
<reference evidence="2 3" key="1">
    <citation type="journal article" date="2019" name="ISME J.">
        <title>Genome analyses of uncultured TG2/ZB3 bacteria in 'Margulisbacteria' specifically attached to ectosymbiotic spirochetes of protists in the termite gut.</title>
        <authorList>
            <person name="Utami Y.D."/>
            <person name="Kuwahara H."/>
            <person name="Igai K."/>
            <person name="Murakami T."/>
            <person name="Sugaya K."/>
            <person name="Morikawa T."/>
            <person name="Nagura Y."/>
            <person name="Yuki M."/>
            <person name="Deevong P."/>
            <person name="Inoue T."/>
            <person name="Kihara K."/>
            <person name="Lo N."/>
            <person name="Yamada A."/>
            <person name="Ohkuma M."/>
            <person name="Hongoh Y."/>
        </authorList>
    </citation>
    <scope>NUCLEOTIDE SEQUENCE [LARGE SCALE GENOMIC DNA]</scope>
    <source>
        <strain evidence="2">NkOx7-01</strain>
    </source>
</reference>
<keyword evidence="3" id="KW-1185">Reference proteome</keyword>
<dbReference type="Proteomes" id="UP000269352">
    <property type="component" value="Unassembled WGS sequence"/>
</dbReference>
<dbReference type="InterPro" id="IPR043519">
    <property type="entry name" value="NT_sf"/>
</dbReference>
<accession>A0A388TA09</accession>
<dbReference type="GO" id="GO:0016740">
    <property type="term" value="F:transferase activity"/>
    <property type="evidence" value="ECO:0007669"/>
    <property type="project" value="UniProtKB-KW"/>
</dbReference>
<dbReference type="InterPro" id="IPR041633">
    <property type="entry name" value="Polbeta"/>
</dbReference>
<gene>
    <name evidence="2" type="ORF">NO1_0025</name>
</gene>
<evidence type="ECO:0000313" key="2">
    <source>
        <dbReference type="EMBL" id="GBR72509.1"/>
    </source>
</evidence>
<protein>
    <submittedName>
        <fullName evidence="2">Nucleotidyltransferases</fullName>
    </submittedName>
</protein>
<evidence type="ECO:0000259" key="1">
    <source>
        <dbReference type="Pfam" id="PF18765"/>
    </source>
</evidence>
<dbReference type="AlphaFoldDB" id="A0A388TA09"/>
<dbReference type="CDD" id="cd05403">
    <property type="entry name" value="NT_KNTase_like"/>
    <property type="match status" value="1"/>
</dbReference>
<name>A0A388TA09_TERA1</name>